<reference evidence="3" key="1">
    <citation type="journal article" date="2023" name="Plant J.">
        <title>Genome sequences and population genomics provide insights into the demographic history, inbreeding, and mutation load of two 'living fossil' tree species of Dipteronia.</title>
        <authorList>
            <person name="Feng Y."/>
            <person name="Comes H.P."/>
            <person name="Chen J."/>
            <person name="Zhu S."/>
            <person name="Lu R."/>
            <person name="Zhang X."/>
            <person name="Li P."/>
            <person name="Qiu J."/>
            <person name="Olsen K.M."/>
            <person name="Qiu Y."/>
        </authorList>
    </citation>
    <scope>NUCLEOTIDE SEQUENCE</scope>
    <source>
        <strain evidence="3">KIB01</strain>
    </source>
</reference>
<dbReference type="PANTHER" id="PTHR33142">
    <property type="entry name" value="CYCLIN-DEPENDENT PROTEIN KINASE INHIBITOR SMR13"/>
    <property type="match status" value="1"/>
</dbReference>
<protein>
    <submittedName>
        <fullName evidence="3">Uncharacterized protein</fullName>
    </submittedName>
</protein>
<dbReference type="Proteomes" id="UP001280121">
    <property type="component" value="Unassembled WGS sequence"/>
</dbReference>
<dbReference type="AlphaFoldDB" id="A0AAD9U8F9"/>
<name>A0AAD9U8F9_9ROSI</name>
<evidence type="ECO:0000313" key="3">
    <source>
        <dbReference type="EMBL" id="KAK2649856.1"/>
    </source>
</evidence>
<comment type="caution">
    <text evidence="3">The sequence shown here is derived from an EMBL/GenBank/DDBJ whole genome shotgun (WGS) entry which is preliminary data.</text>
</comment>
<evidence type="ECO:0000313" key="4">
    <source>
        <dbReference type="Proteomes" id="UP001280121"/>
    </source>
</evidence>
<dbReference type="EMBL" id="JANJYI010000005">
    <property type="protein sequence ID" value="KAK2649856.1"/>
    <property type="molecule type" value="Genomic_DNA"/>
</dbReference>
<dbReference type="GO" id="GO:0004860">
    <property type="term" value="F:protein kinase inhibitor activity"/>
    <property type="evidence" value="ECO:0007669"/>
    <property type="project" value="UniProtKB-KW"/>
</dbReference>
<dbReference type="GO" id="GO:0032875">
    <property type="term" value="P:regulation of DNA endoreduplication"/>
    <property type="evidence" value="ECO:0007669"/>
    <property type="project" value="InterPro"/>
</dbReference>
<dbReference type="InterPro" id="IPR040389">
    <property type="entry name" value="SMR"/>
</dbReference>
<organism evidence="3 4">
    <name type="scientific">Dipteronia dyeriana</name>
    <dbReference type="NCBI Taxonomy" id="168575"/>
    <lineage>
        <taxon>Eukaryota</taxon>
        <taxon>Viridiplantae</taxon>
        <taxon>Streptophyta</taxon>
        <taxon>Embryophyta</taxon>
        <taxon>Tracheophyta</taxon>
        <taxon>Spermatophyta</taxon>
        <taxon>Magnoliopsida</taxon>
        <taxon>eudicotyledons</taxon>
        <taxon>Gunneridae</taxon>
        <taxon>Pentapetalae</taxon>
        <taxon>rosids</taxon>
        <taxon>malvids</taxon>
        <taxon>Sapindales</taxon>
        <taxon>Sapindaceae</taxon>
        <taxon>Hippocastanoideae</taxon>
        <taxon>Acereae</taxon>
        <taxon>Dipteronia</taxon>
    </lineage>
</organism>
<evidence type="ECO:0000256" key="2">
    <source>
        <dbReference type="ARBA" id="ARBA00023306"/>
    </source>
</evidence>
<proteinExistence type="predicted"/>
<dbReference type="PANTHER" id="PTHR33142:SF8">
    <property type="entry name" value="CYCLIN-DEPENDENT PROTEIN KINASE INHIBITOR SMR9"/>
    <property type="match status" value="1"/>
</dbReference>
<evidence type="ECO:0000256" key="1">
    <source>
        <dbReference type="ARBA" id="ARBA00023013"/>
    </source>
</evidence>
<gene>
    <name evidence="3" type="ORF">Ddye_017345</name>
</gene>
<sequence>MVTKSFCKDHDKNKSPTPSIKFEKLLIVDLDDKLEDDDDAVTETESCKTPIGKEYKIPAPVTCPPAPRKRKPSPSVNKEVLIIKKPNFISDADVSLDLQAMMRRNQVPCQETPYSPDKKVL</sequence>
<keyword evidence="1" id="KW-0649">Protein kinase inhibitor</keyword>
<keyword evidence="4" id="KW-1185">Reference proteome</keyword>
<accession>A0AAD9U8F9</accession>
<keyword evidence="2" id="KW-0131">Cell cycle</keyword>